<name>A0A3F3L450_9GAMM</name>
<dbReference type="Gene3D" id="3.30.565.10">
    <property type="entry name" value="Histidine kinase-like ATPase, C-terminal domain"/>
    <property type="match status" value="1"/>
</dbReference>
<evidence type="ECO:0000256" key="8">
    <source>
        <dbReference type="ARBA" id="ARBA00022989"/>
    </source>
</evidence>
<organism evidence="14 16">
    <name type="scientific">Acinetobacter ursingii</name>
    <dbReference type="NCBI Taxonomy" id="108980"/>
    <lineage>
        <taxon>Bacteria</taxon>
        <taxon>Pseudomonadati</taxon>
        <taxon>Pseudomonadota</taxon>
        <taxon>Gammaproteobacteria</taxon>
        <taxon>Moraxellales</taxon>
        <taxon>Moraxellaceae</taxon>
        <taxon>Acinetobacter</taxon>
    </lineage>
</organism>
<dbReference type="InterPro" id="IPR036890">
    <property type="entry name" value="HATPase_C_sf"/>
</dbReference>
<dbReference type="InterPro" id="IPR050428">
    <property type="entry name" value="TCS_sensor_his_kinase"/>
</dbReference>
<keyword evidence="8 11" id="KW-1133">Transmembrane helix</keyword>
<evidence type="ECO:0000313" key="15">
    <source>
        <dbReference type="Proteomes" id="UP000595320"/>
    </source>
</evidence>
<comment type="catalytic activity">
    <reaction evidence="1">
        <text>ATP + protein L-histidine = ADP + protein N-phospho-L-histidine.</text>
        <dbReference type="EC" id="2.7.13.3"/>
    </reaction>
</comment>
<keyword evidence="10 11" id="KW-0472">Membrane</keyword>
<sequence>MNRPVSLSLQSKLIRTTLWSGVIAGVIAFMLLVFLTCYHTMKVQDEIMDEVSDMLLLSDVHLPSGQQLDELSDEFDLQYVLYWNHQLLSQSADHDALALNLDAETDFSLRWKDGQLWRIYRQDKAETGLISIVIQPLSARFDELWQSLIWYLVVLIILWLLQWGLMRWGIRRDLASLRNLSQSIEHKSAQALQPIVTPHMPTEIQPVINSLNQLLHRLDRALLAEQAFTADASHELRSPLSAIQMRLQLIQRKYHDIPQLKQDLSQIQNDVDRSTQVLENLLLLARLDPAHEQQLAKTRLSLDEIIIEVITALSLFAENQGIEIISDFNVSQIQIYANHELVFTCIRNLLDNAIRYSPSDSQVHIQLENIPPQRIRLSIHNHGEKMDQQIFERLGQRFFRGLGTGQRGSGLGLSITRKIVMLHHAQLDFHIVEQGGLTVELVFTLAEDLDLS</sequence>
<dbReference type="Pfam" id="PF00512">
    <property type="entry name" value="HisKA"/>
    <property type="match status" value="1"/>
</dbReference>
<dbReference type="InterPro" id="IPR003661">
    <property type="entry name" value="HisK_dim/P_dom"/>
</dbReference>
<dbReference type="GO" id="GO:0005886">
    <property type="term" value="C:plasma membrane"/>
    <property type="evidence" value="ECO:0007669"/>
    <property type="project" value="TreeGrafter"/>
</dbReference>
<dbReference type="AlphaFoldDB" id="A0A3F3L450"/>
<evidence type="ECO:0000256" key="2">
    <source>
        <dbReference type="ARBA" id="ARBA00004141"/>
    </source>
</evidence>
<evidence type="ECO:0000256" key="3">
    <source>
        <dbReference type="ARBA" id="ARBA00012438"/>
    </source>
</evidence>
<evidence type="ECO:0000256" key="11">
    <source>
        <dbReference type="SAM" id="Phobius"/>
    </source>
</evidence>
<evidence type="ECO:0000256" key="4">
    <source>
        <dbReference type="ARBA" id="ARBA00022553"/>
    </source>
</evidence>
<reference evidence="13 15" key="1">
    <citation type="submission" date="2021-01" db="EMBL/GenBank/DDBJ databases">
        <title>FDA dAtabase for Regulatory Grade micrObial Sequences (FDA-ARGOS): Supporting development and validation of Infectious Disease Dx tests.</title>
        <authorList>
            <person name="Sproer C."/>
            <person name="Gronow S."/>
            <person name="Severitt S."/>
            <person name="Schroder I."/>
            <person name="Tallon L."/>
            <person name="Sadzewicz L."/>
            <person name="Zhao X."/>
            <person name="Boylan J."/>
            <person name="Ott S."/>
            <person name="Bowen H."/>
            <person name="Vavikolanu K."/>
            <person name="Mehta A."/>
            <person name="Aluvathingal J."/>
            <person name="Nadendla S."/>
            <person name="Lowell S."/>
            <person name="Myers T."/>
            <person name="Yan Y."/>
            <person name="Sichtig H."/>
        </authorList>
    </citation>
    <scope>NUCLEOTIDE SEQUENCE [LARGE SCALE GENOMIC DNA]</scope>
    <source>
        <strain evidence="13 15">FDAARGOS_1096</strain>
    </source>
</reference>
<evidence type="ECO:0000256" key="9">
    <source>
        <dbReference type="ARBA" id="ARBA00023012"/>
    </source>
</evidence>
<dbReference type="Gene3D" id="1.10.287.130">
    <property type="match status" value="1"/>
</dbReference>
<dbReference type="Proteomes" id="UP001164081">
    <property type="component" value="Chromosome"/>
</dbReference>
<dbReference type="GO" id="GO:0000155">
    <property type="term" value="F:phosphorelay sensor kinase activity"/>
    <property type="evidence" value="ECO:0007669"/>
    <property type="project" value="InterPro"/>
</dbReference>
<evidence type="ECO:0000313" key="16">
    <source>
        <dbReference type="Proteomes" id="UP001164081"/>
    </source>
</evidence>
<keyword evidence="7 14" id="KW-0418">Kinase</keyword>
<dbReference type="PANTHER" id="PTHR45436">
    <property type="entry name" value="SENSOR HISTIDINE KINASE YKOH"/>
    <property type="match status" value="1"/>
</dbReference>
<feature type="transmembrane region" description="Helical" evidence="11">
    <location>
        <begin position="21"/>
        <end position="41"/>
    </location>
</feature>
<dbReference type="RefSeq" id="WP_004989763.1">
    <property type="nucleotide sequence ID" value="NZ_AP018824.1"/>
</dbReference>
<dbReference type="EC" id="2.7.13.3" evidence="3"/>
<dbReference type="EMBL" id="CP089044">
    <property type="protein sequence ID" value="UYF74391.1"/>
    <property type="molecule type" value="Genomic_DNA"/>
</dbReference>
<dbReference type="EMBL" id="CP068176">
    <property type="protein sequence ID" value="QQT85366.1"/>
    <property type="molecule type" value="Genomic_DNA"/>
</dbReference>
<reference evidence="14" key="2">
    <citation type="journal article" date="2022" name="J Glob Antimicrob Resist">
        <title>Comparative analysis of IMP-4- and OXA-58-containing plasmids of three carbapenemase-producing Acinetobacter ursingii strains in the Netherlands.</title>
        <authorList>
            <person name="Hendrickx A.P.A."/>
            <person name="Schade R.P."/>
            <person name="Landman F."/>
            <person name="Bosch T."/>
            <person name="Schouls L.M."/>
            <person name="van Dijk K."/>
        </authorList>
    </citation>
    <scope>NUCLEOTIDE SEQUENCE</scope>
    <source>
        <strain evidence="14">RIVM_C010761</strain>
    </source>
</reference>
<evidence type="ECO:0000256" key="10">
    <source>
        <dbReference type="ARBA" id="ARBA00023136"/>
    </source>
</evidence>
<evidence type="ECO:0000256" key="5">
    <source>
        <dbReference type="ARBA" id="ARBA00022679"/>
    </source>
</evidence>
<dbReference type="SMART" id="SM00388">
    <property type="entry name" value="HisKA"/>
    <property type="match status" value="1"/>
</dbReference>
<comment type="subcellular location">
    <subcellularLocation>
        <location evidence="2">Membrane</location>
        <topology evidence="2">Multi-pass membrane protein</topology>
    </subcellularLocation>
</comment>
<proteinExistence type="predicted"/>
<keyword evidence="4" id="KW-0597">Phosphoprotein</keyword>
<dbReference type="Proteomes" id="UP000595320">
    <property type="component" value="Chromosome"/>
</dbReference>
<dbReference type="InterPro" id="IPR005467">
    <property type="entry name" value="His_kinase_dom"/>
</dbReference>
<protein>
    <recommendedName>
        <fullName evidence="3">histidine kinase</fullName>
        <ecNumber evidence="3">2.7.13.3</ecNumber>
    </recommendedName>
</protein>
<evidence type="ECO:0000256" key="6">
    <source>
        <dbReference type="ARBA" id="ARBA00022692"/>
    </source>
</evidence>
<dbReference type="SUPFAM" id="SSF55874">
    <property type="entry name" value="ATPase domain of HSP90 chaperone/DNA topoisomerase II/histidine kinase"/>
    <property type="match status" value="1"/>
</dbReference>
<dbReference type="SUPFAM" id="SSF47384">
    <property type="entry name" value="Homodimeric domain of signal transducing histidine kinase"/>
    <property type="match status" value="1"/>
</dbReference>
<gene>
    <name evidence="13" type="ORF">I6I53_10615</name>
    <name evidence="14" type="ORF">LSO58_11070</name>
</gene>
<evidence type="ECO:0000256" key="1">
    <source>
        <dbReference type="ARBA" id="ARBA00000085"/>
    </source>
</evidence>
<dbReference type="InterPro" id="IPR003594">
    <property type="entry name" value="HATPase_dom"/>
</dbReference>
<evidence type="ECO:0000259" key="12">
    <source>
        <dbReference type="PROSITE" id="PS50109"/>
    </source>
</evidence>
<dbReference type="Pfam" id="PF02518">
    <property type="entry name" value="HATPase_c"/>
    <property type="match status" value="1"/>
</dbReference>
<keyword evidence="9" id="KW-0902">Two-component regulatory system</keyword>
<accession>A0A3F3L450</accession>
<dbReference type="CDD" id="cd00082">
    <property type="entry name" value="HisKA"/>
    <property type="match status" value="1"/>
</dbReference>
<dbReference type="InterPro" id="IPR036097">
    <property type="entry name" value="HisK_dim/P_sf"/>
</dbReference>
<keyword evidence="5" id="KW-0808">Transferase</keyword>
<feature type="transmembrane region" description="Helical" evidence="11">
    <location>
        <begin position="148"/>
        <end position="170"/>
    </location>
</feature>
<keyword evidence="6 11" id="KW-0812">Transmembrane</keyword>
<feature type="domain" description="Histidine kinase" evidence="12">
    <location>
        <begin position="231"/>
        <end position="447"/>
    </location>
</feature>
<dbReference type="PANTHER" id="PTHR45436:SF15">
    <property type="entry name" value="SENSOR HISTIDINE KINASE CUSS"/>
    <property type="match status" value="1"/>
</dbReference>
<evidence type="ECO:0000313" key="13">
    <source>
        <dbReference type="EMBL" id="QQT85366.1"/>
    </source>
</evidence>
<dbReference type="PROSITE" id="PS50109">
    <property type="entry name" value="HIS_KIN"/>
    <property type="match status" value="1"/>
</dbReference>
<evidence type="ECO:0000313" key="14">
    <source>
        <dbReference type="EMBL" id="UYF74391.1"/>
    </source>
</evidence>
<dbReference type="SMART" id="SM00387">
    <property type="entry name" value="HATPase_c"/>
    <property type="match status" value="1"/>
</dbReference>
<dbReference type="GeneID" id="66212892"/>
<evidence type="ECO:0000256" key="7">
    <source>
        <dbReference type="ARBA" id="ARBA00022777"/>
    </source>
</evidence>